<dbReference type="SUPFAM" id="SSF88659">
    <property type="entry name" value="Sigma3 and sigma4 domains of RNA polymerase sigma factors"/>
    <property type="match status" value="1"/>
</dbReference>
<dbReference type="EMBL" id="JAVDQH010000040">
    <property type="protein sequence ID" value="MDR6246753.1"/>
    <property type="molecule type" value="Genomic_DNA"/>
</dbReference>
<keyword evidence="2" id="KW-0731">Sigma factor</keyword>
<name>A0ABU1J5H9_9BACL</name>
<sequence length="397" mass="46453">MNLSAEELDIQLNWFVTAFPIKYRISLSKAKQIIEESLSITIPTNVIYSYLKIKGYKNIQVDIEISDDNVLKEIINEDLSIVKKPKENDDLSIEEILSLELIPNRISAIPSNLYIKSEKEFIKSYSSNLELLELYAKTKSKEAFEQVLYSNQRLIWKIVKQYLNYSNHDLSEEDLVAEGNIGLIKAIQKFDLSYDTKFSTYAIHWIRQAITRAIIDKGRIVRIPVYAFELIQKIKKIEANYFINNKKIIPSDICRELNITEKKYEFCKLIEYRFLNVKSLNSFVREGDTETDTELLDFLPNDRFYINSIITDYYEDPAQIVDSKLFVKDMLSIINKLSERQQKIISLRFGLEDDSPMTLEEIGSIYGLTRERIRQIEYNALKKIKSMAIVNGIKWNH</sequence>
<evidence type="ECO:0000313" key="7">
    <source>
        <dbReference type="Proteomes" id="UP001185028"/>
    </source>
</evidence>
<keyword evidence="4" id="KW-0804">Transcription</keyword>
<dbReference type="InterPro" id="IPR014284">
    <property type="entry name" value="RNA_pol_sigma-70_dom"/>
</dbReference>
<keyword evidence="3" id="KW-0238">DNA-binding</keyword>
<dbReference type="SUPFAM" id="SSF88946">
    <property type="entry name" value="Sigma2 domain of RNA polymerase sigma factors"/>
    <property type="match status" value="1"/>
</dbReference>
<dbReference type="InterPro" id="IPR007627">
    <property type="entry name" value="RNA_pol_sigma70_r2"/>
</dbReference>
<dbReference type="Gene3D" id="1.10.10.10">
    <property type="entry name" value="Winged helix-like DNA-binding domain superfamily/Winged helix DNA-binding domain"/>
    <property type="match status" value="1"/>
</dbReference>
<dbReference type="Gene3D" id="1.10.601.10">
    <property type="entry name" value="RNA Polymerase Primary Sigma Factor"/>
    <property type="match status" value="1"/>
</dbReference>
<dbReference type="PRINTS" id="PR00046">
    <property type="entry name" value="SIGMA70FCT"/>
</dbReference>
<reference evidence="6 7" key="1">
    <citation type="submission" date="2023-07" db="EMBL/GenBank/DDBJ databases">
        <title>Genomic Encyclopedia of Type Strains, Phase IV (KMG-IV): sequencing the most valuable type-strain genomes for metagenomic binning, comparative biology and taxonomic classification.</title>
        <authorList>
            <person name="Goeker M."/>
        </authorList>
    </citation>
    <scope>NUCLEOTIDE SEQUENCE [LARGE SCALE GENOMIC DNA]</scope>
    <source>
        <strain evidence="6 7">DSM 22170</strain>
    </source>
</reference>
<evidence type="ECO:0000259" key="5">
    <source>
        <dbReference type="PROSITE" id="PS00716"/>
    </source>
</evidence>
<dbReference type="PANTHER" id="PTHR30603">
    <property type="entry name" value="RNA POLYMERASE SIGMA FACTOR RPO"/>
    <property type="match status" value="1"/>
</dbReference>
<organism evidence="6 7">
    <name type="scientific">Paenibacillus hunanensis</name>
    <dbReference type="NCBI Taxonomy" id="539262"/>
    <lineage>
        <taxon>Bacteria</taxon>
        <taxon>Bacillati</taxon>
        <taxon>Bacillota</taxon>
        <taxon>Bacilli</taxon>
        <taxon>Bacillales</taxon>
        <taxon>Paenibacillaceae</taxon>
        <taxon>Paenibacillus</taxon>
    </lineage>
</organism>
<feature type="domain" description="RNA polymerase sigma-70" evidence="5">
    <location>
        <begin position="358"/>
        <end position="384"/>
    </location>
</feature>
<dbReference type="InterPro" id="IPR036388">
    <property type="entry name" value="WH-like_DNA-bd_sf"/>
</dbReference>
<gene>
    <name evidence="6" type="ORF">JOC58_004698</name>
</gene>
<dbReference type="InterPro" id="IPR013325">
    <property type="entry name" value="RNA_pol_sigma_r2"/>
</dbReference>
<dbReference type="PANTHER" id="PTHR30603:SF47">
    <property type="entry name" value="RNA POLYMERASE SIGMA FACTOR SIGD, CHLOROPLASTIC"/>
    <property type="match status" value="1"/>
</dbReference>
<protein>
    <submittedName>
        <fullName evidence="6">RNA polymerase primary sigma factor</fullName>
    </submittedName>
</protein>
<comment type="caution">
    <text evidence="6">The sequence shown here is derived from an EMBL/GenBank/DDBJ whole genome shotgun (WGS) entry which is preliminary data.</text>
</comment>
<dbReference type="InterPro" id="IPR050239">
    <property type="entry name" value="Sigma-70_RNA_pol_init_factors"/>
</dbReference>
<evidence type="ECO:0000256" key="3">
    <source>
        <dbReference type="ARBA" id="ARBA00023125"/>
    </source>
</evidence>
<dbReference type="Proteomes" id="UP001185028">
    <property type="component" value="Unassembled WGS sequence"/>
</dbReference>
<dbReference type="CDD" id="cd06171">
    <property type="entry name" value="Sigma70_r4"/>
    <property type="match status" value="1"/>
</dbReference>
<dbReference type="InterPro" id="IPR007630">
    <property type="entry name" value="RNA_pol_sigma70_r4"/>
</dbReference>
<evidence type="ECO:0000256" key="2">
    <source>
        <dbReference type="ARBA" id="ARBA00023082"/>
    </source>
</evidence>
<dbReference type="RefSeq" id="WP_188778789.1">
    <property type="nucleotide sequence ID" value="NZ_BMMB01000024.1"/>
</dbReference>
<accession>A0ABU1J5H9</accession>
<keyword evidence="1" id="KW-0805">Transcription regulation</keyword>
<proteinExistence type="predicted"/>
<dbReference type="PROSITE" id="PS00716">
    <property type="entry name" value="SIGMA70_2"/>
    <property type="match status" value="1"/>
</dbReference>
<dbReference type="Pfam" id="PF04545">
    <property type="entry name" value="Sigma70_r4"/>
    <property type="match status" value="1"/>
</dbReference>
<dbReference type="InterPro" id="IPR000943">
    <property type="entry name" value="RNA_pol_sigma70"/>
</dbReference>
<evidence type="ECO:0000256" key="4">
    <source>
        <dbReference type="ARBA" id="ARBA00023163"/>
    </source>
</evidence>
<dbReference type="InterPro" id="IPR013324">
    <property type="entry name" value="RNA_pol_sigma_r3/r4-like"/>
</dbReference>
<evidence type="ECO:0000313" key="6">
    <source>
        <dbReference type="EMBL" id="MDR6246753.1"/>
    </source>
</evidence>
<dbReference type="Pfam" id="PF04542">
    <property type="entry name" value="Sigma70_r2"/>
    <property type="match status" value="1"/>
</dbReference>
<evidence type="ECO:0000256" key="1">
    <source>
        <dbReference type="ARBA" id="ARBA00023015"/>
    </source>
</evidence>
<keyword evidence="7" id="KW-1185">Reference proteome</keyword>
<dbReference type="NCBIfam" id="TIGR02937">
    <property type="entry name" value="sigma70-ECF"/>
    <property type="match status" value="1"/>
</dbReference>